<feature type="domain" description="RNA polymerase sigma-70 region 2" evidence="5">
    <location>
        <begin position="33"/>
        <end position="91"/>
    </location>
</feature>
<dbReference type="SUPFAM" id="SSF88946">
    <property type="entry name" value="Sigma2 domain of RNA polymerase sigma factors"/>
    <property type="match status" value="1"/>
</dbReference>
<dbReference type="NCBIfam" id="TIGR02937">
    <property type="entry name" value="sigma70-ECF"/>
    <property type="match status" value="1"/>
</dbReference>
<dbReference type="AlphaFoldDB" id="A0A1Q9QVG5"/>
<dbReference type="InterPro" id="IPR013325">
    <property type="entry name" value="RNA_pol_sigma_r2"/>
</dbReference>
<dbReference type="GO" id="GO:0016987">
    <property type="term" value="F:sigma factor activity"/>
    <property type="evidence" value="ECO:0007669"/>
    <property type="project" value="UniProtKB-KW"/>
</dbReference>
<dbReference type="SUPFAM" id="SSF88659">
    <property type="entry name" value="Sigma3 and sigma4 domains of RNA polymerase sigma factors"/>
    <property type="match status" value="1"/>
</dbReference>
<evidence type="ECO:0000259" key="5">
    <source>
        <dbReference type="Pfam" id="PF04542"/>
    </source>
</evidence>
<evidence type="ECO:0000256" key="4">
    <source>
        <dbReference type="ARBA" id="ARBA00023163"/>
    </source>
</evidence>
<evidence type="ECO:0000256" key="2">
    <source>
        <dbReference type="ARBA" id="ARBA00023015"/>
    </source>
</evidence>
<dbReference type="GO" id="GO:0006352">
    <property type="term" value="P:DNA-templated transcription initiation"/>
    <property type="evidence" value="ECO:0007669"/>
    <property type="project" value="InterPro"/>
</dbReference>
<evidence type="ECO:0000313" key="8">
    <source>
        <dbReference type="Proteomes" id="UP000186736"/>
    </source>
</evidence>
<evidence type="ECO:0000259" key="6">
    <source>
        <dbReference type="Pfam" id="PF08281"/>
    </source>
</evidence>
<dbReference type="PANTHER" id="PTHR43133">
    <property type="entry name" value="RNA POLYMERASE ECF-TYPE SIGMA FACTO"/>
    <property type="match status" value="1"/>
</dbReference>
<dbReference type="Gene3D" id="1.10.10.10">
    <property type="entry name" value="Winged helix-like DNA-binding domain superfamily/Winged helix DNA-binding domain"/>
    <property type="match status" value="1"/>
</dbReference>
<sequence length="189" mass="21181">MLLMTINIIGKFRSGIPVSHSHFNSVFLAQRVTLLRTLQRMVDNPSTAEDLLQETYLRVTRALGERPIEHLEPFVFQTARNLALDHLRARRVQARTVVDDVPEQVLHNVAAPVSSAEDAAHAEKLLKRLSSSLAQLTPRQQRIFILSRLHGASYLEIAEQLKVSASTVQKELKLIMAICMGVADRLNGN</sequence>
<keyword evidence="2" id="KW-0805">Transcription regulation</keyword>
<dbReference type="GO" id="GO:0003677">
    <property type="term" value="F:DNA binding"/>
    <property type="evidence" value="ECO:0007669"/>
    <property type="project" value="InterPro"/>
</dbReference>
<comment type="caution">
    <text evidence="7">The sequence shown here is derived from an EMBL/GenBank/DDBJ whole genome shotgun (WGS) entry which is preliminary data.</text>
</comment>
<dbReference type="EMBL" id="MKZO01000075">
    <property type="protein sequence ID" value="OLS59139.1"/>
    <property type="molecule type" value="Genomic_DNA"/>
</dbReference>
<dbReference type="InterPro" id="IPR014284">
    <property type="entry name" value="RNA_pol_sigma-70_dom"/>
</dbReference>
<proteinExistence type="inferred from homology"/>
<dbReference type="InterPro" id="IPR007627">
    <property type="entry name" value="RNA_pol_sigma70_r2"/>
</dbReference>
<protein>
    <recommendedName>
        <fullName evidence="9">RNA polymerase subunit sigma-24</fullName>
    </recommendedName>
</protein>
<dbReference type="Pfam" id="PF08281">
    <property type="entry name" value="Sigma70_r4_2"/>
    <property type="match status" value="1"/>
</dbReference>
<organism evidence="7 8">
    <name type="scientific">Pseudomonas putida</name>
    <name type="common">Arthrobacter siderocapsulatus</name>
    <dbReference type="NCBI Taxonomy" id="303"/>
    <lineage>
        <taxon>Bacteria</taxon>
        <taxon>Pseudomonadati</taxon>
        <taxon>Pseudomonadota</taxon>
        <taxon>Gammaproteobacteria</taxon>
        <taxon>Pseudomonadales</taxon>
        <taxon>Pseudomonadaceae</taxon>
        <taxon>Pseudomonas</taxon>
    </lineage>
</organism>
<dbReference type="PANTHER" id="PTHR43133:SF63">
    <property type="entry name" value="RNA POLYMERASE SIGMA FACTOR FECI-RELATED"/>
    <property type="match status" value="1"/>
</dbReference>
<dbReference type="Gene3D" id="1.10.1740.10">
    <property type="match status" value="1"/>
</dbReference>
<evidence type="ECO:0000256" key="1">
    <source>
        <dbReference type="ARBA" id="ARBA00010641"/>
    </source>
</evidence>
<evidence type="ECO:0008006" key="9">
    <source>
        <dbReference type="Google" id="ProtNLM"/>
    </source>
</evidence>
<dbReference type="InterPro" id="IPR013324">
    <property type="entry name" value="RNA_pol_sigma_r3/r4-like"/>
</dbReference>
<evidence type="ECO:0000313" key="7">
    <source>
        <dbReference type="EMBL" id="OLS59139.1"/>
    </source>
</evidence>
<dbReference type="InterPro" id="IPR036388">
    <property type="entry name" value="WH-like_DNA-bd_sf"/>
</dbReference>
<dbReference type="InterPro" id="IPR013249">
    <property type="entry name" value="RNA_pol_sigma70_r4_t2"/>
</dbReference>
<accession>A0A1Q9QVG5</accession>
<name>A0A1Q9QVG5_PSEPU</name>
<dbReference type="Proteomes" id="UP000186736">
    <property type="component" value="Unassembled WGS sequence"/>
</dbReference>
<reference evidence="7 8" key="1">
    <citation type="submission" date="2016-10" db="EMBL/GenBank/DDBJ databases">
        <title>Genome Sequence of Pseudomonas putida GM4FR.</title>
        <authorList>
            <person name="Poehlein A."/>
            <person name="Wemheuer F."/>
            <person name="Hollensteiner J."/>
            <person name="Wemheuer B."/>
        </authorList>
    </citation>
    <scope>NUCLEOTIDE SEQUENCE [LARGE SCALE GENOMIC DNA]</scope>
    <source>
        <strain evidence="7 8">GM4FR</strain>
    </source>
</reference>
<keyword evidence="4" id="KW-0804">Transcription</keyword>
<dbReference type="Pfam" id="PF04542">
    <property type="entry name" value="Sigma70_r2"/>
    <property type="match status" value="1"/>
</dbReference>
<evidence type="ECO:0000256" key="3">
    <source>
        <dbReference type="ARBA" id="ARBA00023082"/>
    </source>
</evidence>
<gene>
    <name evidence="7" type="ORF">PSEMO_61000</name>
</gene>
<keyword evidence="3" id="KW-0731">Sigma factor</keyword>
<feature type="domain" description="RNA polymerase sigma factor 70 region 4 type 2" evidence="6">
    <location>
        <begin position="128"/>
        <end position="176"/>
    </location>
</feature>
<comment type="similarity">
    <text evidence="1">Belongs to the sigma-70 factor family. ECF subfamily.</text>
</comment>
<dbReference type="InterPro" id="IPR039425">
    <property type="entry name" value="RNA_pol_sigma-70-like"/>
</dbReference>